<organism evidence="2 3">
    <name type="scientific">Streptomyces caeruleatus</name>
    <dbReference type="NCBI Taxonomy" id="661399"/>
    <lineage>
        <taxon>Bacteria</taxon>
        <taxon>Bacillati</taxon>
        <taxon>Actinomycetota</taxon>
        <taxon>Actinomycetes</taxon>
        <taxon>Kitasatosporales</taxon>
        <taxon>Streptomycetaceae</taxon>
        <taxon>Streptomyces</taxon>
    </lineage>
</organism>
<sequence length="275" mass="29814">MANPGYGKRSAPDQHRRTNHDFAALPPREAAIAAYIDRLPDGADISVKTLAKQLPYGQCALRTALNNLQRAGHLRRGREHLTSASGAARWITRSWFSRTARDDAWWAAFTRGDVPKEPTEPPPDGPPRPTRSRAHILLAALGREAPALSLSAAECAMLAPLVAEWYARGATDADVRRALTTGLPTPVHHPAALLRTRLTSKLPPEPAPARPPLRILECAKCGVPGRPEALPGGVCGACRGEHAPTRRVSPQALTVQARAAAIRAEMSERRQRTRQ</sequence>
<dbReference type="Proteomes" id="UP000053429">
    <property type="component" value="Unassembled WGS sequence"/>
</dbReference>
<reference evidence="2 3" key="1">
    <citation type="submission" date="2015-10" db="EMBL/GenBank/DDBJ databases">
        <title>Draft genome sequence of Streptomyces caeruleatus NRRL B-24802, type strain for the species Streptomyces caeruleatus.</title>
        <authorList>
            <person name="Ruckert C."/>
            <person name="Winkler A."/>
            <person name="Kalinowski J."/>
            <person name="Kampfer P."/>
            <person name="Glaeser S."/>
        </authorList>
    </citation>
    <scope>NUCLEOTIDE SEQUENCE [LARGE SCALE GENOMIC DNA]</scope>
    <source>
        <strain evidence="2 3">NRRL B-24802</strain>
    </source>
</reference>
<dbReference type="OrthoDB" id="4350229at2"/>
<keyword evidence="3" id="KW-1185">Reference proteome</keyword>
<evidence type="ECO:0000256" key="1">
    <source>
        <dbReference type="SAM" id="MobiDB-lite"/>
    </source>
</evidence>
<evidence type="ECO:0000313" key="3">
    <source>
        <dbReference type="Proteomes" id="UP000053429"/>
    </source>
</evidence>
<feature type="compositionally biased region" description="Pro residues" evidence="1">
    <location>
        <begin position="120"/>
        <end position="129"/>
    </location>
</feature>
<evidence type="ECO:0000313" key="2">
    <source>
        <dbReference type="EMBL" id="KUN91149.1"/>
    </source>
</evidence>
<protein>
    <submittedName>
        <fullName evidence="2">Uncharacterized protein</fullName>
    </submittedName>
</protein>
<dbReference type="RefSeq" id="WP_062725400.1">
    <property type="nucleotide sequence ID" value="NZ_KQ948949.1"/>
</dbReference>
<gene>
    <name evidence="2" type="ORF">AQJ67_42960</name>
</gene>
<dbReference type="STRING" id="661399.AQJ67_42960"/>
<accession>A0A101TF18</accession>
<dbReference type="EMBL" id="LMWY01000067">
    <property type="protein sequence ID" value="KUN91149.1"/>
    <property type="molecule type" value="Genomic_DNA"/>
</dbReference>
<comment type="caution">
    <text evidence="2">The sequence shown here is derived from an EMBL/GenBank/DDBJ whole genome shotgun (WGS) entry which is preliminary data.</text>
</comment>
<dbReference type="AlphaFoldDB" id="A0A101TF18"/>
<feature type="region of interest" description="Disordered" evidence="1">
    <location>
        <begin position="110"/>
        <end position="131"/>
    </location>
</feature>
<name>A0A101TF18_9ACTN</name>
<proteinExistence type="predicted"/>